<keyword evidence="13" id="KW-0418">Kinase</keyword>
<accession>A0A5A7PZK0</accession>
<dbReference type="SUPFAM" id="SSF52058">
    <property type="entry name" value="L domain-like"/>
    <property type="match status" value="1"/>
</dbReference>
<keyword evidence="4 10" id="KW-0812">Transmembrane</keyword>
<dbReference type="GO" id="GO:0051707">
    <property type="term" value="P:response to other organism"/>
    <property type="evidence" value="ECO:0007669"/>
    <property type="project" value="UniProtKB-ARBA"/>
</dbReference>
<dbReference type="PANTHER" id="PTHR27008:SF590">
    <property type="entry name" value="PROTEIN KINASE DOMAIN-CONTAINING PROTEIN"/>
    <property type="match status" value="1"/>
</dbReference>
<feature type="transmembrane region" description="Helical" evidence="10">
    <location>
        <begin position="628"/>
        <end position="649"/>
    </location>
</feature>
<evidence type="ECO:0000256" key="7">
    <source>
        <dbReference type="ARBA" id="ARBA00022989"/>
    </source>
</evidence>
<evidence type="ECO:0000256" key="8">
    <source>
        <dbReference type="ARBA" id="ARBA00023136"/>
    </source>
</evidence>
<keyword evidence="5 11" id="KW-0732">Signal</keyword>
<gene>
    <name evidence="13" type="ORF">STAS_14517</name>
</gene>
<dbReference type="Pfam" id="PF08263">
    <property type="entry name" value="LRRNT_2"/>
    <property type="match status" value="1"/>
</dbReference>
<evidence type="ECO:0000256" key="11">
    <source>
        <dbReference type="SAM" id="SignalP"/>
    </source>
</evidence>
<sequence>MVKSMETIMLIFIFIFINLLVSTCKGIDDDEANLLLPLKSSSLNDQLANWNSSLSHCKWDGIKCSHSSRVSKIQLPGKNLSENIPESIFRLPYIQSIDLSNNQFSGQIPTTLLSCFNLNYLNLSSNNLTGPIPSGLYLPSLHTLDLSNNMLSGRIPEDIGLFSGLRILDFGGNALSGGIPGSIVNLTKLEFFTLASNQLTGEILGELGQMKRLKWIYLGYNNFSGRIPREIGELSSLNHLDLVYNNLTGEIPSSLGNLTNLEYLFLYFNKLSGKIPNSIFNLKKLVSLDLSDNSLYGEIPELLINLQNLEILQLFSNNFSGKIPSALSSLPNLRILQLWSNSLSGEIPRELGKNNNLTVLDLSTNNLTGKIPQNLCASRKLIKLILFSNSLEGEIPASLSLCKSLQRVRIQQNWLSGQIPLEFTKLPLVYYLDLSSNRISGQISNRKWEMPGLQMLSLAANELSGPLPGSFGSTKLETLDLSGNNFSGSIPEKFVEFSELTNIKLNGNRLSGKIPHQLSYCKKLVTLDLSSNRLFGEIPASLADLPVLGQLDLSENELTGKIPEKLGSIQSLSQINISHNHLQGSLPPAGAFLSISSSAIAGNHLCGGEKNTKLPPCIVAKTRTRTHWFVMTFLLASLTIFAFVAIFLIRKGNKLCGRKESKRVESQDGTWQLFWFVNSGIAKMLTINDILSCVKEENLVGSGKTGFFSYKGKSVLGNKIFLAKEVTSIISAHYWSDWIELMSKISHPNVVKILAMCRSEKRAFLVYEYVDGKDLSEVIGCMNWSHRIRVAVGVARALKYLHLGCSPGILFGEVSPTKVMVDQKGEARLRLSVNAGGSVTKCFDSSPYVAPETKGSKDWTEKSDIYGFGLLLIELLTGKSPLDAELAIHESIVEWARYCYSDCHLEMWVDTNIKKDEALISKYQNQVFEAMNLALRCIAGDPAARPCALDLVNSLEAIARSSSCVSFFRI</sequence>
<protein>
    <submittedName>
        <fullName evidence="13">Leucine-rich receptor-like protein kinase family protein</fullName>
    </submittedName>
</protein>
<evidence type="ECO:0000256" key="6">
    <source>
        <dbReference type="ARBA" id="ARBA00022737"/>
    </source>
</evidence>
<evidence type="ECO:0000256" key="4">
    <source>
        <dbReference type="ARBA" id="ARBA00022692"/>
    </source>
</evidence>
<dbReference type="InterPro" id="IPR000719">
    <property type="entry name" value="Prot_kinase_dom"/>
</dbReference>
<evidence type="ECO:0000256" key="9">
    <source>
        <dbReference type="ARBA" id="ARBA00023180"/>
    </source>
</evidence>
<keyword evidence="7 10" id="KW-1133">Transmembrane helix</keyword>
<dbReference type="InterPro" id="IPR013210">
    <property type="entry name" value="LRR_N_plant-typ"/>
</dbReference>
<comment type="subcellular location">
    <subcellularLocation>
        <location evidence="1">Membrane</location>
        <topology evidence="1">Single-pass type I membrane protein</topology>
    </subcellularLocation>
</comment>
<dbReference type="Gene3D" id="3.80.10.10">
    <property type="entry name" value="Ribonuclease Inhibitor"/>
    <property type="match status" value="5"/>
</dbReference>
<dbReference type="SMART" id="SM00365">
    <property type="entry name" value="LRR_SD22"/>
    <property type="match status" value="6"/>
</dbReference>
<dbReference type="GO" id="GO:0005524">
    <property type="term" value="F:ATP binding"/>
    <property type="evidence" value="ECO:0007669"/>
    <property type="project" value="InterPro"/>
</dbReference>
<dbReference type="PANTHER" id="PTHR27008">
    <property type="entry name" value="OS04G0122200 PROTEIN"/>
    <property type="match status" value="1"/>
</dbReference>
<dbReference type="InterPro" id="IPR003591">
    <property type="entry name" value="Leu-rich_rpt_typical-subtyp"/>
</dbReference>
<comment type="similarity">
    <text evidence="2">Belongs to the RLP family.</text>
</comment>
<organism evidence="13 14">
    <name type="scientific">Striga asiatica</name>
    <name type="common">Asiatic witchweed</name>
    <name type="synonym">Buchnera asiatica</name>
    <dbReference type="NCBI Taxonomy" id="4170"/>
    <lineage>
        <taxon>Eukaryota</taxon>
        <taxon>Viridiplantae</taxon>
        <taxon>Streptophyta</taxon>
        <taxon>Embryophyta</taxon>
        <taxon>Tracheophyta</taxon>
        <taxon>Spermatophyta</taxon>
        <taxon>Magnoliopsida</taxon>
        <taxon>eudicotyledons</taxon>
        <taxon>Gunneridae</taxon>
        <taxon>Pentapetalae</taxon>
        <taxon>asterids</taxon>
        <taxon>lamiids</taxon>
        <taxon>Lamiales</taxon>
        <taxon>Orobanchaceae</taxon>
        <taxon>Buchnereae</taxon>
        <taxon>Striga</taxon>
    </lineage>
</organism>
<keyword evidence="6" id="KW-0677">Repeat</keyword>
<dbReference type="Proteomes" id="UP000325081">
    <property type="component" value="Unassembled WGS sequence"/>
</dbReference>
<dbReference type="GO" id="GO:0004672">
    <property type="term" value="F:protein kinase activity"/>
    <property type="evidence" value="ECO:0007669"/>
    <property type="project" value="InterPro"/>
</dbReference>
<dbReference type="InterPro" id="IPR011009">
    <property type="entry name" value="Kinase-like_dom_sf"/>
</dbReference>
<dbReference type="FunFam" id="3.80.10.10:FF:000726">
    <property type="entry name" value="Probably inactive leucine-rich repeat receptor-like protein kinase"/>
    <property type="match status" value="1"/>
</dbReference>
<dbReference type="OrthoDB" id="676979at2759"/>
<keyword evidence="13" id="KW-0808">Transferase</keyword>
<evidence type="ECO:0000259" key="12">
    <source>
        <dbReference type="PROSITE" id="PS50011"/>
    </source>
</evidence>
<dbReference type="InterPro" id="IPR051809">
    <property type="entry name" value="Plant_receptor-like_S/T_kinase"/>
</dbReference>
<dbReference type="Pfam" id="PF23598">
    <property type="entry name" value="LRR_14"/>
    <property type="match status" value="1"/>
</dbReference>
<dbReference type="Pfam" id="PF00069">
    <property type="entry name" value="Pkinase"/>
    <property type="match status" value="1"/>
</dbReference>
<feature type="domain" description="Protein kinase" evidence="12">
    <location>
        <begin position="694"/>
        <end position="968"/>
    </location>
</feature>
<dbReference type="PRINTS" id="PR00019">
    <property type="entry name" value="LEURICHRPT"/>
</dbReference>
<dbReference type="InterPro" id="IPR001611">
    <property type="entry name" value="Leu-rich_rpt"/>
</dbReference>
<keyword evidence="13" id="KW-0675">Receptor</keyword>
<keyword evidence="9" id="KW-0325">Glycoprotein</keyword>
<keyword evidence="14" id="KW-1185">Reference proteome</keyword>
<evidence type="ECO:0000313" key="13">
    <source>
        <dbReference type="EMBL" id="GER38061.1"/>
    </source>
</evidence>
<dbReference type="Pfam" id="PF13855">
    <property type="entry name" value="LRR_8"/>
    <property type="match status" value="1"/>
</dbReference>
<dbReference type="PROSITE" id="PS51450">
    <property type="entry name" value="LRR"/>
    <property type="match status" value="2"/>
</dbReference>
<dbReference type="Gene3D" id="1.10.510.10">
    <property type="entry name" value="Transferase(Phosphotransferase) domain 1"/>
    <property type="match status" value="1"/>
</dbReference>
<name>A0A5A7PZK0_STRAF</name>
<dbReference type="SUPFAM" id="SSF56112">
    <property type="entry name" value="Protein kinase-like (PK-like)"/>
    <property type="match status" value="1"/>
</dbReference>
<dbReference type="EMBL" id="BKCP01005439">
    <property type="protein sequence ID" value="GER38061.1"/>
    <property type="molecule type" value="Genomic_DNA"/>
</dbReference>
<evidence type="ECO:0000256" key="2">
    <source>
        <dbReference type="ARBA" id="ARBA00009592"/>
    </source>
</evidence>
<evidence type="ECO:0000256" key="3">
    <source>
        <dbReference type="ARBA" id="ARBA00022614"/>
    </source>
</evidence>
<evidence type="ECO:0000256" key="10">
    <source>
        <dbReference type="SAM" id="Phobius"/>
    </source>
</evidence>
<dbReference type="Gene3D" id="3.30.200.20">
    <property type="entry name" value="Phosphorylase Kinase, domain 1"/>
    <property type="match status" value="1"/>
</dbReference>
<dbReference type="SMART" id="SM00369">
    <property type="entry name" value="LRR_TYP"/>
    <property type="match status" value="8"/>
</dbReference>
<reference evidence="14" key="1">
    <citation type="journal article" date="2019" name="Curr. Biol.">
        <title>Genome Sequence of Striga asiatica Provides Insight into the Evolution of Plant Parasitism.</title>
        <authorList>
            <person name="Yoshida S."/>
            <person name="Kim S."/>
            <person name="Wafula E.K."/>
            <person name="Tanskanen J."/>
            <person name="Kim Y.M."/>
            <person name="Honaas L."/>
            <person name="Yang Z."/>
            <person name="Spallek T."/>
            <person name="Conn C.E."/>
            <person name="Ichihashi Y."/>
            <person name="Cheong K."/>
            <person name="Cui S."/>
            <person name="Der J.P."/>
            <person name="Gundlach H."/>
            <person name="Jiao Y."/>
            <person name="Hori C."/>
            <person name="Ishida J.K."/>
            <person name="Kasahara H."/>
            <person name="Kiba T."/>
            <person name="Kim M.S."/>
            <person name="Koo N."/>
            <person name="Laohavisit A."/>
            <person name="Lee Y.H."/>
            <person name="Lumba S."/>
            <person name="McCourt P."/>
            <person name="Mortimer J.C."/>
            <person name="Mutuku J.M."/>
            <person name="Nomura T."/>
            <person name="Sasaki-Sekimoto Y."/>
            <person name="Seto Y."/>
            <person name="Wang Y."/>
            <person name="Wakatake T."/>
            <person name="Sakakibara H."/>
            <person name="Demura T."/>
            <person name="Yamaguchi S."/>
            <person name="Yoneyama K."/>
            <person name="Manabe R.I."/>
            <person name="Nelson D.C."/>
            <person name="Schulman A.H."/>
            <person name="Timko M.P."/>
            <person name="dePamphilis C.W."/>
            <person name="Choi D."/>
            <person name="Shirasu K."/>
        </authorList>
    </citation>
    <scope>NUCLEOTIDE SEQUENCE [LARGE SCALE GENOMIC DNA]</scope>
    <source>
        <strain evidence="14">cv. UVA1</strain>
    </source>
</reference>
<comment type="caution">
    <text evidence="13">The sequence shown here is derived from an EMBL/GenBank/DDBJ whole genome shotgun (WGS) entry which is preliminary data.</text>
</comment>
<dbReference type="AlphaFoldDB" id="A0A5A7PZK0"/>
<proteinExistence type="inferred from homology"/>
<evidence type="ECO:0000313" key="14">
    <source>
        <dbReference type="Proteomes" id="UP000325081"/>
    </source>
</evidence>
<evidence type="ECO:0000256" key="5">
    <source>
        <dbReference type="ARBA" id="ARBA00022729"/>
    </source>
</evidence>
<dbReference type="FunFam" id="3.80.10.10:FF:000275">
    <property type="entry name" value="Leucine-rich repeat receptor-like protein kinase"/>
    <property type="match status" value="1"/>
</dbReference>
<dbReference type="PROSITE" id="PS50011">
    <property type="entry name" value="PROTEIN_KINASE_DOM"/>
    <property type="match status" value="1"/>
</dbReference>
<feature type="chain" id="PRO_5022695395" evidence="11">
    <location>
        <begin position="27"/>
        <end position="970"/>
    </location>
</feature>
<dbReference type="GO" id="GO:0016020">
    <property type="term" value="C:membrane"/>
    <property type="evidence" value="ECO:0007669"/>
    <property type="project" value="UniProtKB-SubCell"/>
</dbReference>
<dbReference type="GO" id="GO:0006952">
    <property type="term" value="P:defense response"/>
    <property type="evidence" value="ECO:0007669"/>
    <property type="project" value="UniProtKB-ARBA"/>
</dbReference>
<evidence type="ECO:0000256" key="1">
    <source>
        <dbReference type="ARBA" id="ARBA00004479"/>
    </source>
</evidence>
<keyword evidence="3" id="KW-0433">Leucine-rich repeat</keyword>
<dbReference type="SUPFAM" id="SSF52047">
    <property type="entry name" value="RNI-like"/>
    <property type="match status" value="1"/>
</dbReference>
<feature type="signal peptide" evidence="11">
    <location>
        <begin position="1"/>
        <end position="26"/>
    </location>
</feature>
<dbReference type="InterPro" id="IPR032675">
    <property type="entry name" value="LRR_dom_sf"/>
</dbReference>
<dbReference type="InterPro" id="IPR055414">
    <property type="entry name" value="LRR_R13L4/SHOC2-like"/>
</dbReference>
<dbReference type="FunFam" id="3.80.10.10:FF:000111">
    <property type="entry name" value="LRR receptor-like serine/threonine-protein kinase ERECTA"/>
    <property type="match status" value="1"/>
</dbReference>
<dbReference type="Pfam" id="PF00560">
    <property type="entry name" value="LRR_1"/>
    <property type="match status" value="5"/>
</dbReference>
<keyword evidence="8 10" id="KW-0472">Membrane</keyword>